<keyword evidence="6" id="KW-0472">Membrane</keyword>
<keyword evidence="4" id="KW-0560">Oxidoreductase</keyword>
<keyword evidence="2" id="KW-0378">Hydrolase</keyword>
<evidence type="ECO:0000259" key="7">
    <source>
        <dbReference type="SMART" id="SM00495"/>
    </source>
</evidence>
<dbReference type="SUPFAM" id="SSF49482">
    <property type="entry name" value="Aromatic compound dioxygenase"/>
    <property type="match status" value="1"/>
</dbReference>
<keyword evidence="6" id="KW-0812">Transmembrane</keyword>
<dbReference type="PROSITE" id="PS51318">
    <property type="entry name" value="TAT"/>
    <property type="match status" value="1"/>
</dbReference>
<keyword evidence="3 8" id="KW-0223">Dioxygenase</keyword>
<evidence type="ECO:0000313" key="8">
    <source>
        <dbReference type="EMBL" id="MBJ3811129.1"/>
    </source>
</evidence>
<evidence type="ECO:0000313" key="10">
    <source>
        <dbReference type="Proteomes" id="UP000634780"/>
    </source>
</evidence>
<dbReference type="CDD" id="cd00421">
    <property type="entry name" value="intradiol_dioxygenase"/>
    <property type="match status" value="1"/>
</dbReference>
<dbReference type="CDD" id="cd12214">
    <property type="entry name" value="ChiA1_BD"/>
    <property type="match status" value="1"/>
</dbReference>
<dbReference type="SMART" id="SM00495">
    <property type="entry name" value="ChtBD3"/>
    <property type="match status" value="1"/>
</dbReference>
<organism evidence="8 10">
    <name type="scientific">Streptomyces flavofungini</name>
    <dbReference type="NCBI Taxonomy" id="68200"/>
    <lineage>
        <taxon>Bacteria</taxon>
        <taxon>Bacillati</taxon>
        <taxon>Actinomycetota</taxon>
        <taxon>Actinomycetes</taxon>
        <taxon>Kitasatosporales</taxon>
        <taxon>Streptomycetaceae</taxon>
        <taxon>Streptomyces</taxon>
    </lineage>
</organism>
<dbReference type="RefSeq" id="WP_190117210.1">
    <property type="nucleotide sequence ID" value="NZ_BMVR01000007.1"/>
</dbReference>
<keyword evidence="6" id="KW-1133">Transmembrane helix</keyword>
<evidence type="ECO:0000256" key="6">
    <source>
        <dbReference type="SAM" id="Phobius"/>
    </source>
</evidence>
<proteinExistence type="inferred from homology"/>
<feature type="region of interest" description="Disordered" evidence="5">
    <location>
        <begin position="67"/>
        <end position="107"/>
    </location>
</feature>
<dbReference type="InterPro" id="IPR006311">
    <property type="entry name" value="TAT_signal"/>
</dbReference>
<protein>
    <submittedName>
        <fullName evidence="8">Dioxygenase</fullName>
    </submittedName>
</protein>
<comment type="similarity">
    <text evidence="1">Belongs to the intradiol ring-cleavage dioxygenase family.</text>
</comment>
<name>A0ABS0XDY7_9ACTN</name>
<dbReference type="Pfam" id="PF00775">
    <property type="entry name" value="Dioxygenase_C"/>
    <property type="match status" value="1"/>
</dbReference>
<feature type="transmembrane region" description="Helical" evidence="6">
    <location>
        <begin position="41"/>
        <end position="63"/>
    </location>
</feature>
<dbReference type="InterPro" id="IPR036573">
    <property type="entry name" value="CBM_sf_5/12"/>
</dbReference>
<accession>A0ABS0XDY7</accession>
<comment type="caution">
    <text evidence="8">The sequence shown here is derived from an EMBL/GenBank/DDBJ whole genome shotgun (WGS) entry which is preliminary data.</text>
</comment>
<dbReference type="InterPro" id="IPR000627">
    <property type="entry name" value="Intradiol_dOase_C"/>
</dbReference>
<dbReference type="EMBL" id="JAEKOZ010000060">
    <property type="protein sequence ID" value="MBJ3813257.1"/>
    <property type="molecule type" value="Genomic_DNA"/>
</dbReference>
<keyword evidence="10" id="KW-1185">Reference proteome</keyword>
<dbReference type="Proteomes" id="UP000634780">
    <property type="component" value="Unassembled WGS sequence"/>
</dbReference>
<evidence type="ECO:0000256" key="5">
    <source>
        <dbReference type="SAM" id="MobiDB-lite"/>
    </source>
</evidence>
<sequence length="297" mass="31774">MDGDTPTNGHDISEQPSGPPTGESADPAAPAARRGPSRKTVLRAALAAGVAAPVAMMGVPALARTRAGTGKAPEVTPSCDDGDDPTPPQTEGPYFKPNSPRRTSLIEPGTQGTRLTVTGYVFGLACLPISQVLLDFWQADARGAYDNVGFRMRGHQFTDARGAFTLTTIFPGLYPGRTRHLHVKLQAPGRPVLTTQLYFPNEPRNNTDPIFDARLLMNVRDVGNTKDADFDFVLRVPQTPSPTDPPTQPPGGTWAIGTGYSVGDRVTHDGRAYVCLQGHTAQRGWEPPSAPSLWRAV</sequence>
<evidence type="ECO:0000256" key="2">
    <source>
        <dbReference type="ARBA" id="ARBA00022801"/>
    </source>
</evidence>
<feature type="compositionally biased region" description="Low complexity" evidence="5">
    <location>
        <begin position="25"/>
        <end position="34"/>
    </location>
</feature>
<evidence type="ECO:0000256" key="4">
    <source>
        <dbReference type="ARBA" id="ARBA00023002"/>
    </source>
</evidence>
<dbReference type="InterPro" id="IPR015889">
    <property type="entry name" value="Intradiol_dOase_core"/>
</dbReference>
<dbReference type="Pfam" id="PF02839">
    <property type="entry name" value="CBM_5_12"/>
    <property type="match status" value="1"/>
</dbReference>
<dbReference type="PANTHER" id="PTHR33711:SF11">
    <property type="entry name" value="DIOXYGENASE"/>
    <property type="match status" value="1"/>
</dbReference>
<dbReference type="InterPro" id="IPR003610">
    <property type="entry name" value="CBM5/12"/>
</dbReference>
<dbReference type="SUPFAM" id="SSF51055">
    <property type="entry name" value="Carbohydrate binding domain"/>
    <property type="match status" value="1"/>
</dbReference>
<feature type="compositionally biased region" description="Polar residues" evidence="5">
    <location>
        <begin position="1"/>
        <end position="16"/>
    </location>
</feature>
<evidence type="ECO:0000256" key="3">
    <source>
        <dbReference type="ARBA" id="ARBA00022964"/>
    </source>
</evidence>
<evidence type="ECO:0000256" key="1">
    <source>
        <dbReference type="ARBA" id="ARBA00007825"/>
    </source>
</evidence>
<feature type="domain" description="Chitin-binding type-3" evidence="7">
    <location>
        <begin position="251"/>
        <end position="297"/>
    </location>
</feature>
<gene>
    <name evidence="8" type="ORF">JGB26_29230</name>
    <name evidence="9" type="ORF">JGB26_40465</name>
</gene>
<evidence type="ECO:0000313" key="9">
    <source>
        <dbReference type="EMBL" id="MBJ3813257.1"/>
    </source>
</evidence>
<dbReference type="EMBL" id="JAEKOZ010000023">
    <property type="protein sequence ID" value="MBJ3811129.1"/>
    <property type="molecule type" value="Genomic_DNA"/>
</dbReference>
<dbReference type="GO" id="GO:0051213">
    <property type="term" value="F:dioxygenase activity"/>
    <property type="evidence" value="ECO:0007669"/>
    <property type="project" value="UniProtKB-KW"/>
</dbReference>
<dbReference type="Gene3D" id="2.10.10.20">
    <property type="entry name" value="Carbohydrate-binding module superfamily 5/12"/>
    <property type="match status" value="1"/>
</dbReference>
<reference evidence="8 10" key="1">
    <citation type="submission" date="2020-12" db="EMBL/GenBank/DDBJ databases">
        <title>Streptomyces typhae sp. nov., a novel endophytic actinomycete isolated from the root of cattail pollen (Typha angustifolia L.).</title>
        <authorList>
            <person name="Peng C."/>
            <person name="Liu C."/>
        </authorList>
    </citation>
    <scope>NUCLEOTIDE SEQUENCE [LARGE SCALE GENOMIC DNA]</scope>
    <source>
        <strain evidence="8 10">JCM 4753</strain>
    </source>
</reference>
<dbReference type="InterPro" id="IPR050770">
    <property type="entry name" value="Intradiol_RC_Dioxygenase"/>
</dbReference>
<feature type="region of interest" description="Disordered" evidence="5">
    <location>
        <begin position="1"/>
        <end position="40"/>
    </location>
</feature>
<dbReference type="Gene3D" id="2.60.130.10">
    <property type="entry name" value="Aromatic compound dioxygenase"/>
    <property type="match status" value="1"/>
</dbReference>
<dbReference type="PANTHER" id="PTHR33711">
    <property type="entry name" value="DIOXYGENASE, PUTATIVE (AFU_ORTHOLOGUE AFUA_2G02910)-RELATED"/>
    <property type="match status" value="1"/>
</dbReference>